<gene>
    <name evidence="2" type="ORF">GALMADRAFT_243915</name>
</gene>
<sequence length="314" mass="35883">MLKTSPTAELLFDCFDFDPVKWASTLIEGVLDLEENSYFYIRIVDLRDWFQTQEANVLEYLGPTRSLNAHHSRSWEIASDLICENVCRALHERHSNSGGNVATAITHPEIADISIEGQILERVFRVGFYSLSMVSSVSSGMTAIQKYLRDPEHAGRYFVNGGMYASLSIHLLKVVLRFQHSAEDEHGKEKENDNNETSDDMYDDYMPRADDWGSWYFAISSLPFYLSNAEYNPNLVELSCSMLDQKMEEKPPKVQAKIELLHDAIDLYLKKEPLTQNDAQPNESQAVAERFRANKRRRESNNDLEVTGEPALSL</sequence>
<proteinExistence type="predicted"/>
<evidence type="ECO:0000313" key="2">
    <source>
        <dbReference type="EMBL" id="KDR78521.1"/>
    </source>
</evidence>
<dbReference type="OrthoDB" id="3109589at2759"/>
<feature type="region of interest" description="Disordered" evidence="1">
    <location>
        <begin position="292"/>
        <end position="314"/>
    </location>
</feature>
<dbReference type="Proteomes" id="UP000027222">
    <property type="component" value="Unassembled WGS sequence"/>
</dbReference>
<protein>
    <submittedName>
        <fullName evidence="2">Uncharacterized protein</fullName>
    </submittedName>
</protein>
<evidence type="ECO:0000256" key="1">
    <source>
        <dbReference type="SAM" id="MobiDB-lite"/>
    </source>
</evidence>
<evidence type="ECO:0000313" key="3">
    <source>
        <dbReference type="Proteomes" id="UP000027222"/>
    </source>
</evidence>
<accession>A0A067T5Y5</accession>
<reference evidence="3" key="1">
    <citation type="journal article" date="2014" name="Proc. Natl. Acad. Sci. U.S.A.">
        <title>Extensive sampling of basidiomycete genomes demonstrates inadequacy of the white-rot/brown-rot paradigm for wood decay fungi.</title>
        <authorList>
            <person name="Riley R."/>
            <person name="Salamov A.A."/>
            <person name="Brown D.W."/>
            <person name="Nagy L.G."/>
            <person name="Floudas D."/>
            <person name="Held B.W."/>
            <person name="Levasseur A."/>
            <person name="Lombard V."/>
            <person name="Morin E."/>
            <person name="Otillar R."/>
            <person name="Lindquist E.A."/>
            <person name="Sun H."/>
            <person name="LaButti K.M."/>
            <person name="Schmutz J."/>
            <person name="Jabbour D."/>
            <person name="Luo H."/>
            <person name="Baker S.E."/>
            <person name="Pisabarro A.G."/>
            <person name="Walton J.D."/>
            <person name="Blanchette R.A."/>
            <person name="Henrissat B."/>
            <person name="Martin F."/>
            <person name="Cullen D."/>
            <person name="Hibbett D.S."/>
            <person name="Grigoriev I.V."/>
        </authorList>
    </citation>
    <scope>NUCLEOTIDE SEQUENCE [LARGE SCALE GENOMIC DNA]</scope>
    <source>
        <strain evidence="3">CBS 339.88</strain>
    </source>
</reference>
<feature type="non-terminal residue" evidence="2">
    <location>
        <position position="314"/>
    </location>
</feature>
<dbReference type="HOGENOM" id="CLU_055307_0_0_1"/>
<dbReference type="EMBL" id="KL142374">
    <property type="protein sequence ID" value="KDR78521.1"/>
    <property type="molecule type" value="Genomic_DNA"/>
</dbReference>
<organism evidence="2 3">
    <name type="scientific">Galerina marginata (strain CBS 339.88)</name>
    <dbReference type="NCBI Taxonomy" id="685588"/>
    <lineage>
        <taxon>Eukaryota</taxon>
        <taxon>Fungi</taxon>
        <taxon>Dikarya</taxon>
        <taxon>Basidiomycota</taxon>
        <taxon>Agaricomycotina</taxon>
        <taxon>Agaricomycetes</taxon>
        <taxon>Agaricomycetidae</taxon>
        <taxon>Agaricales</taxon>
        <taxon>Agaricineae</taxon>
        <taxon>Strophariaceae</taxon>
        <taxon>Galerina</taxon>
    </lineage>
</organism>
<name>A0A067T5Y5_GALM3</name>
<dbReference type="AlphaFoldDB" id="A0A067T5Y5"/>
<keyword evidence="3" id="KW-1185">Reference proteome</keyword>